<dbReference type="EMBL" id="GU474944">
    <property type="protein sequence ID" value="ADI20594.1"/>
    <property type="molecule type" value="Genomic_DNA"/>
</dbReference>
<dbReference type="InterPro" id="IPR012338">
    <property type="entry name" value="Beta-lactam/transpept-like"/>
</dbReference>
<dbReference type="PANTHER" id="PTHR43319">
    <property type="entry name" value="BETA-LACTAMASE-RELATED"/>
    <property type="match status" value="1"/>
</dbReference>
<dbReference type="PANTHER" id="PTHR43319:SF3">
    <property type="entry name" value="BETA-LACTAMASE-RELATED DOMAIN-CONTAINING PROTEIN"/>
    <property type="match status" value="1"/>
</dbReference>
<organism evidence="2">
    <name type="scientific">uncultured gamma proteobacterium EBAC_27G05</name>
    <dbReference type="NCBI Taxonomy" id="710975"/>
    <lineage>
        <taxon>Bacteria</taxon>
        <taxon>Pseudomonadati</taxon>
        <taxon>Pseudomonadota</taxon>
        <taxon>Gammaproteobacteria</taxon>
        <taxon>environmental samples</taxon>
    </lineage>
</organism>
<dbReference type="SUPFAM" id="SSF56601">
    <property type="entry name" value="beta-lactamase/transpeptidase-like"/>
    <property type="match status" value="1"/>
</dbReference>
<evidence type="ECO:0000313" key="2">
    <source>
        <dbReference type="EMBL" id="ADI20594.1"/>
    </source>
</evidence>
<protein>
    <submittedName>
        <fullName evidence="2">Beta-lactamase class c and other penicillin binding proteins</fullName>
    </submittedName>
</protein>
<sequence length="404" mass="44830">MINGFCDPRFLSLKEIFSHAVESQFEVGAAFAVEHEGELVVNLWGGHQDALRTSPWQEDTLVNVWSVTKGVTATCIAKLINDGLLDPDEKVSKYWPEYGCNGKENTKVSDFLCHRAGMFGFQGGAPEGSWQDWKKFTERLESQSPIREPGTSQGYHAMTYGWLTGELIRRVDGRSAGQYFKEEIATPLNIDFHIGLQESDFERCADMLMIEMDPDNIKLPGNFMRHIPDFLLPKKLKNFKSALTGGDFLIAFQSRPGDGIDYPNLPDWRMAEIPSANGHGSAKSLAKLYGILSNGCERDGISIMHPDILERSITPYSSGPDTVLFGADIKFGLGYELEKGVSGIGNLSPVFKNKMFGHAGVGGAVAFGDPEKKLGYSFVCNQQHQTRGLYQTHNQLVEKLYSII</sequence>
<name>E0Y1Q3_9GAMM</name>
<dbReference type="Pfam" id="PF00144">
    <property type="entry name" value="Beta-lactamase"/>
    <property type="match status" value="1"/>
</dbReference>
<accession>E0Y1Q3</accession>
<feature type="domain" description="Beta-lactamase-related" evidence="1">
    <location>
        <begin position="14"/>
        <end position="387"/>
    </location>
</feature>
<dbReference type="InterPro" id="IPR001466">
    <property type="entry name" value="Beta-lactam-related"/>
</dbReference>
<dbReference type="Gene3D" id="3.40.710.10">
    <property type="entry name" value="DD-peptidase/beta-lactamase superfamily"/>
    <property type="match status" value="1"/>
</dbReference>
<dbReference type="InterPro" id="IPR052907">
    <property type="entry name" value="Beta-lactamase/esterase"/>
</dbReference>
<reference evidence="2" key="1">
    <citation type="journal article" date="2011" name="Environ. Microbiol.">
        <title>Time-series analyses of Monterey Bay coastal microbial picoplankton using a 'genome proxy' microarray.</title>
        <authorList>
            <person name="Rich V.I."/>
            <person name="Pham V.D."/>
            <person name="Eppley J."/>
            <person name="Shi Y."/>
            <person name="DeLong E.F."/>
        </authorList>
    </citation>
    <scope>NUCLEOTIDE SEQUENCE</scope>
</reference>
<proteinExistence type="predicted"/>
<dbReference type="AlphaFoldDB" id="E0Y1Q3"/>
<evidence type="ECO:0000259" key="1">
    <source>
        <dbReference type="Pfam" id="PF00144"/>
    </source>
</evidence>